<sequence>MDTTDLYKAVGHPIPPGNHSVVVCLPTWRDTLGYRRGESHTVDRMQTGYPRLFMPPFNRKLAEQLEKLFALPSERSLLVRSALAAEACRAFITAKAGAVVHVKALQPLDARQGSDIFMVIFPSTAMPTALAFWQHTGFGISGRFAEQYISFLFFSGLRKPLVPASDEIQPLQVRNKRQRITQDANSPKSILRDRIVKLITHSIDCAVHRGPKSSLLPVASSDVFLYPTGVTAMWSAHQLLLSVLGTRKSVCFGFPYTDTLKILEKWGPGCHFYPDGDQADLNRLEAILMSQRSPSQPPILALFTEFPSNPLLRSVDLHRLRALADQYEFPIVIDDTIGNFVNVDVLPYADIVVSSLTKIFSGCANVMGGSLVLNPLSKYHAILKNALERNWEDIYFEEDAVVMELNSRTFCERIVQIDKNAGAICDFLRSRTDIIAQVHYPKWQTHELYDAYRSKFTSGEGGFGGLFSLVFVSPRAAHAFFDALECAKGPSLGTNFTLSCPYTLYGHFTELEWAAKHGVPEDLVRVSVGIEDTMKLLDVFAVAVRAAELNDSSNNHTSSAEFGRHASSCS</sequence>
<evidence type="ECO:0000256" key="3">
    <source>
        <dbReference type="RuleBase" id="RU362118"/>
    </source>
</evidence>
<dbReference type="InterPro" id="IPR015424">
    <property type="entry name" value="PyrdxlP-dep_Trfase"/>
</dbReference>
<dbReference type="STRING" id="650164.K5V4L6"/>
<dbReference type="InterPro" id="IPR051750">
    <property type="entry name" value="Trans-sulfuration_enzymes"/>
</dbReference>
<comment type="similarity">
    <text evidence="3">Belongs to the trans-sulfuration enzymes family.</text>
</comment>
<dbReference type="SUPFAM" id="SSF53383">
    <property type="entry name" value="PLP-dependent transferases"/>
    <property type="match status" value="1"/>
</dbReference>
<dbReference type="PANTHER" id="PTHR42699:SF1">
    <property type="entry name" value="CYSTATHIONINE GAMMA-SYNTHASE-RELATED"/>
    <property type="match status" value="1"/>
</dbReference>
<dbReference type="PANTHER" id="PTHR42699">
    <property type="match status" value="1"/>
</dbReference>
<evidence type="ECO:0000256" key="2">
    <source>
        <dbReference type="ARBA" id="ARBA00022898"/>
    </source>
</evidence>
<dbReference type="GeneID" id="18920624"/>
<dbReference type="OrthoDB" id="10047078at2759"/>
<dbReference type="KEGG" id="pco:PHACADRAFT_88834"/>
<proteinExistence type="inferred from homology"/>
<reference evidence="4 5" key="1">
    <citation type="journal article" date="2012" name="BMC Genomics">
        <title>Comparative genomics of the white-rot fungi, Phanerochaete carnosa and P. chrysosporium, to elucidate the genetic basis of the distinct wood types they colonize.</title>
        <authorList>
            <person name="Suzuki H."/>
            <person name="MacDonald J."/>
            <person name="Syed K."/>
            <person name="Salamov A."/>
            <person name="Hori C."/>
            <person name="Aerts A."/>
            <person name="Henrissat B."/>
            <person name="Wiebenga A."/>
            <person name="vanKuyk P.A."/>
            <person name="Barry K."/>
            <person name="Lindquist E."/>
            <person name="LaButti K."/>
            <person name="Lapidus A."/>
            <person name="Lucas S."/>
            <person name="Coutinho P."/>
            <person name="Gong Y."/>
            <person name="Samejima M."/>
            <person name="Mahadevan R."/>
            <person name="Abou-Zaid M."/>
            <person name="de Vries R.P."/>
            <person name="Igarashi K."/>
            <person name="Yadav J.S."/>
            <person name="Grigoriev I.V."/>
            <person name="Master E.R."/>
        </authorList>
    </citation>
    <scope>NUCLEOTIDE SEQUENCE [LARGE SCALE GENOMIC DNA]</scope>
    <source>
        <strain evidence="4 5">HHB-10118-sp</strain>
    </source>
</reference>
<dbReference type="HOGENOM" id="CLU_011302_1_0_1"/>
<dbReference type="Proteomes" id="UP000008370">
    <property type="component" value="Unassembled WGS sequence"/>
</dbReference>
<keyword evidence="2 3" id="KW-0663">Pyridoxal phosphate</keyword>
<dbReference type="Pfam" id="PF01053">
    <property type="entry name" value="Cys_Met_Meta_PP"/>
    <property type="match status" value="1"/>
</dbReference>
<dbReference type="GO" id="GO:0003962">
    <property type="term" value="F:cystathionine gamma-synthase activity"/>
    <property type="evidence" value="ECO:0007669"/>
    <property type="project" value="TreeGrafter"/>
</dbReference>
<evidence type="ECO:0008006" key="6">
    <source>
        <dbReference type="Google" id="ProtNLM"/>
    </source>
</evidence>
<protein>
    <recommendedName>
        <fullName evidence="6">Cystathionine gamma-synthase</fullName>
    </recommendedName>
</protein>
<gene>
    <name evidence="4" type="ORF">PHACADRAFT_88834</name>
</gene>
<name>K5V4L6_PHACS</name>
<evidence type="ECO:0000256" key="1">
    <source>
        <dbReference type="ARBA" id="ARBA00001933"/>
    </source>
</evidence>
<dbReference type="AlphaFoldDB" id="K5V4L6"/>
<keyword evidence="5" id="KW-1185">Reference proteome</keyword>
<dbReference type="GO" id="GO:0019346">
    <property type="term" value="P:transsulfuration"/>
    <property type="evidence" value="ECO:0007669"/>
    <property type="project" value="InterPro"/>
</dbReference>
<dbReference type="EMBL" id="JH930470">
    <property type="protein sequence ID" value="EKM57566.1"/>
    <property type="molecule type" value="Genomic_DNA"/>
</dbReference>
<evidence type="ECO:0000313" key="4">
    <source>
        <dbReference type="EMBL" id="EKM57566.1"/>
    </source>
</evidence>
<dbReference type="RefSeq" id="XP_007392914.1">
    <property type="nucleotide sequence ID" value="XM_007392852.1"/>
</dbReference>
<dbReference type="InterPro" id="IPR000277">
    <property type="entry name" value="Cys/Met-Metab_PyrdxlP-dep_enz"/>
</dbReference>
<accession>K5V4L6</accession>
<comment type="cofactor">
    <cofactor evidence="1 3">
        <name>pyridoxal 5'-phosphate</name>
        <dbReference type="ChEBI" id="CHEBI:597326"/>
    </cofactor>
</comment>
<dbReference type="GO" id="GO:0030170">
    <property type="term" value="F:pyridoxal phosphate binding"/>
    <property type="evidence" value="ECO:0007669"/>
    <property type="project" value="InterPro"/>
</dbReference>
<dbReference type="Gene3D" id="3.40.640.10">
    <property type="entry name" value="Type I PLP-dependent aspartate aminotransferase-like (Major domain)"/>
    <property type="match status" value="1"/>
</dbReference>
<dbReference type="Gene3D" id="3.90.1150.10">
    <property type="entry name" value="Aspartate Aminotransferase, domain 1"/>
    <property type="match status" value="1"/>
</dbReference>
<dbReference type="InterPro" id="IPR015421">
    <property type="entry name" value="PyrdxlP-dep_Trfase_major"/>
</dbReference>
<dbReference type="InParanoid" id="K5V4L6"/>
<dbReference type="InterPro" id="IPR015422">
    <property type="entry name" value="PyrdxlP-dep_Trfase_small"/>
</dbReference>
<organism evidence="4 5">
    <name type="scientific">Phanerochaete carnosa (strain HHB-10118-sp)</name>
    <name type="common">White-rot fungus</name>
    <name type="synonym">Peniophora carnosa</name>
    <dbReference type="NCBI Taxonomy" id="650164"/>
    <lineage>
        <taxon>Eukaryota</taxon>
        <taxon>Fungi</taxon>
        <taxon>Dikarya</taxon>
        <taxon>Basidiomycota</taxon>
        <taxon>Agaricomycotina</taxon>
        <taxon>Agaricomycetes</taxon>
        <taxon>Polyporales</taxon>
        <taxon>Phanerochaetaceae</taxon>
        <taxon>Phanerochaete</taxon>
    </lineage>
</organism>
<evidence type="ECO:0000313" key="5">
    <source>
        <dbReference type="Proteomes" id="UP000008370"/>
    </source>
</evidence>